<dbReference type="GO" id="GO:0008270">
    <property type="term" value="F:zinc ion binding"/>
    <property type="evidence" value="ECO:0007669"/>
    <property type="project" value="UniProtKB-KW"/>
</dbReference>
<evidence type="ECO:0000313" key="1">
    <source>
        <dbReference type="EMBL" id="KAA0192269.1"/>
    </source>
</evidence>
<protein>
    <submittedName>
        <fullName evidence="1">Uncharacterized protein</fullName>
    </submittedName>
</protein>
<proteinExistence type="predicted"/>
<dbReference type="InterPro" id="IPR039043">
    <property type="entry name" value="ZFPL1"/>
</dbReference>
<reference evidence="1" key="1">
    <citation type="submission" date="2019-05" db="EMBL/GenBank/DDBJ databases">
        <title>Annotation for the trematode Fasciolopsis buski.</title>
        <authorList>
            <person name="Choi Y.-J."/>
        </authorList>
    </citation>
    <scope>NUCLEOTIDE SEQUENCE</scope>
    <source>
        <strain evidence="1">HT</strain>
        <tissue evidence="1">Whole worm</tissue>
    </source>
</reference>
<sequence>APPTTAPSGFRCPSCEHPIIPQRNQGGPVAEALRSFLNRTLWAGNNRTHLQEFSDAFSSQAQTPSASTYSLTSHSVETNHGNTDRLLDPRLDVAAQQFLTGQELTADNSYRKGNVTNSTISSSLPSGDSVCPTVEPKSHASVPWSQRRDMIHSIPTAPQYQRQQHHFVQPLDDDDKYKRRVALGGLARFFSARIYSYVKPSHLRRPRTILSVLALFVFLVVLVQHLHGSSSSDIRGDPLFDAHMNPNIHLDEHAAAAIHGGVRFNPEVHG</sequence>
<dbReference type="GO" id="GO:0016020">
    <property type="term" value="C:membrane"/>
    <property type="evidence" value="ECO:0007669"/>
    <property type="project" value="UniProtKB-SubCell"/>
</dbReference>
<gene>
    <name evidence="1" type="ORF">FBUS_04530</name>
</gene>
<dbReference type="EMBL" id="LUCM01005783">
    <property type="protein sequence ID" value="KAA0192269.1"/>
    <property type="molecule type" value="Genomic_DNA"/>
</dbReference>
<keyword evidence="2" id="KW-1185">Reference proteome</keyword>
<dbReference type="AlphaFoldDB" id="A0A8E0RSH0"/>
<dbReference type="OrthoDB" id="1916590at2759"/>
<accession>A0A8E0RSH0</accession>
<evidence type="ECO:0000313" key="2">
    <source>
        <dbReference type="Proteomes" id="UP000728185"/>
    </source>
</evidence>
<dbReference type="GO" id="GO:0005794">
    <property type="term" value="C:Golgi apparatus"/>
    <property type="evidence" value="ECO:0007669"/>
    <property type="project" value="TreeGrafter"/>
</dbReference>
<dbReference type="Proteomes" id="UP000728185">
    <property type="component" value="Unassembled WGS sequence"/>
</dbReference>
<dbReference type="PANTHER" id="PTHR12981:SF0">
    <property type="entry name" value="ZINC FINGER PROTEIN-LIKE 1"/>
    <property type="match status" value="1"/>
</dbReference>
<dbReference type="PANTHER" id="PTHR12981">
    <property type="entry name" value="ZINC FINGER PROTEIN-LIKE 1"/>
    <property type="match status" value="1"/>
</dbReference>
<comment type="caution">
    <text evidence="1">The sequence shown here is derived from an EMBL/GenBank/DDBJ whole genome shotgun (WGS) entry which is preliminary data.</text>
</comment>
<feature type="non-terminal residue" evidence="1">
    <location>
        <position position="1"/>
    </location>
</feature>
<name>A0A8E0RSH0_9TREM</name>
<organism evidence="1 2">
    <name type="scientific">Fasciolopsis buskii</name>
    <dbReference type="NCBI Taxonomy" id="27845"/>
    <lineage>
        <taxon>Eukaryota</taxon>
        <taxon>Metazoa</taxon>
        <taxon>Spiralia</taxon>
        <taxon>Lophotrochozoa</taxon>
        <taxon>Platyhelminthes</taxon>
        <taxon>Trematoda</taxon>
        <taxon>Digenea</taxon>
        <taxon>Plagiorchiida</taxon>
        <taxon>Echinostomata</taxon>
        <taxon>Echinostomatoidea</taxon>
        <taxon>Fasciolidae</taxon>
        <taxon>Fasciolopsis</taxon>
    </lineage>
</organism>